<dbReference type="PROSITE" id="PS50030">
    <property type="entry name" value="UBA"/>
    <property type="match status" value="1"/>
</dbReference>
<dbReference type="OrthoDB" id="5919166at2759"/>
<feature type="compositionally biased region" description="Gly residues" evidence="6">
    <location>
        <begin position="766"/>
        <end position="777"/>
    </location>
</feature>
<feature type="compositionally biased region" description="Polar residues" evidence="6">
    <location>
        <begin position="537"/>
        <end position="554"/>
    </location>
</feature>
<feature type="compositionally biased region" description="Low complexity" evidence="6">
    <location>
        <begin position="987"/>
        <end position="1013"/>
    </location>
</feature>
<feature type="region of interest" description="Disordered" evidence="6">
    <location>
        <begin position="1186"/>
        <end position="1398"/>
    </location>
</feature>
<evidence type="ECO:0000256" key="3">
    <source>
        <dbReference type="ARBA" id="ARBA00022884"/>
    </source>
</evidence>
<feature type="compositionally biased region" description="Gly residues" evidence="6">
    <location>
        <begin position="786"/>
        <end position="804"/>
    </location>
</feature>
<evidence type="ECO:0000259" key="7">
    <source>
        <dbReference type="PROSITE" id="PS50030"/>
    </source>
</evidence>
<feature type="region of interest" description="Disordered" evidence="6">
    <location>
        <begin position="499"/>
        <end position="635"/>
    </location>
</feature>
<dbReference type="STRING" id="568069.A0A1J1IH48"/>
<dbReference type="Proteomes" id="UP000183832">
    <property type="component" value="Unassembled WGS sequence"/>
</dbReference>
<dbReference type="SUPFAM" id="SSF54928">
    <property type="entry name" value="RNA-binding domain, RBD"/>
    <property type="match status" value="1"/>
</dbReference>
<accession>A0A1J1IH48</accession>
<feature type="region of interest" description="Disordered" evidence="6">
    <location>
        <begin position="118"/>
        <end position="147"/>
    </location>
</feature>
<gene>
    <name evidence="8" type="primary">putative Protein Gawky</name>
    <name evidence="8" type="ORF">CLUMA_CG012013</name>
</gene>
<feature type="compositionally biased region" description="Polar residues" evidence="6">
    <location>
        <begin position="1380"/>
        <end position="1393"/>
    </location>
</feature>
<dbReference type="Gene3D" id="3.30.70.330">
    <property type="match status" value="1"/>
</dbReference>
<dbReference type="InterPro" id="IPR052068">
    <property type="entry name" value="GW182_domain"/>
</dbReference>
<feature type="compositionally biased region" description="Low complexity" evidence="6">
    <location>
        <begin position="393"/>
        <end position="416"/>
    </location>
</feature>
<dbReference type="Pfam" id="PF12938">
    <property type="entry name" value="M_domain"/>
    <property type="match status" value="1"/>
</dbReference>
<dbReference type="Pfam" id="PF00076">
    <property type="entry name" value="RRM_1"/>
    <property type="match status" value="1"/>
</dbReference>
<dbReference type="GO" id="GO:0000932">
    <property type="term" value="C:P-body"/>
    <property type="evidence" value="ECO:0007669"/>
    <property type="project" value="TreeGrafter"/>
</dbReference>
<feature type="compositionally biased region" description="Basic and acidic residues" evidence="6">
    <location>
        <begin position="810"/>
        <end position="824"/>
    </location>
</feature>
<feature type="compositionally biased region" description="Polar residues" evidence="6">
    <location>
        <begin position="1308"/>
        <end position="1341"/>
    </location>
</feature>
<dbReference type="SUPFAM" id="SSF46934">
    <property type="entry name" value="UBA-like"/>
    <property type="match status" value="1"/>
</dbReference>
<evidence type="ECO:0000256" key="1">
    <source>
        <dbReference type="ARBA" id="ARBA00007302"/>
    </source>
</evidence>
<feature type="compositionally biased region" description="Polar residues" evidence="6">
    <location>
        <begin position="512"/>
        <end position="526"/>
    </location>
</feature>
<evidence type="ECO:0000256" key="5">
    <source>
        <dbReference type="SAM" id="Coils"/>
    </source>
</evidence>
<dbReference type="InterPro" id="IPR035979">
    <property type="entry name" value="RBD_domain_sf"/>
</dbReference>
<feature type="domain" description="UBA" evidence="7">
    <location>
        <begin position="874"/>
        <end position="914"/>
    </location>
</feature>
<evidence type="ECO:0000313" key="9">
    <source>
        <dbReference type="Proteomes" id="UP000183832"/>
    </source>
</evidence>
<dbReference type="GO" id="GO:0060213">
    <property type="term" value="P:positive regulation of nuclear-transcribed mRNA poly(A) tail shortening"/>
    <property type="evidence" value="ECO:0007669"/>
    <property type="project" value="TreeGrafter"/>
</dbReference>
<dbReference type="InterPro" id="IPR009060">
    <property type="entry name" value="UBA-like_sf"/>
</dbReference>
<sequence length="1559" mass="166182">MTIYQLQSHLIQSFIVNENDDDDDDDDYDDDEKNDDIKIVTFIEPTSTTSQSNTNKSEYAFERTLNNFNDDANLMMMESTSKLFSFMQCWCPLFDEMITTMLTTINECRQQNQQQKQQQQQIKQQQPKQKQQSDNDYISSNDDDDTGYMMISNEMQLKCQKSLLQSFKESDQQSGIVSNNSCNTITKINDQIHKDKDSVKDKNCYSNSLTKKYENESNINNESIVESTTTINNSNKNINTSSLVDKKKSSCHQHIVPSTVKQFTSIDEMIECQDREREIIRQFEVSGRRLRLCGGVEGSLSGASGWGSPPSNASSNNNANNNPNAGQWGATAQQTPQQNWNQAAQQAGASSASSQSQQGQQPNPGAQGQSQQQPGQAQNPKPLTPGGPSGGWNQPPQAQIPNPVQQQQQIQAQQVPGNGGQGIIGGGTSAVAAKNQLEQLNSMREALFAQDGWGCQNVNQDTNWDVPGSPEPGPRTGDPAAATQWKSHTINNGTELWEANLRNGGQPPPQPVQKTPWNHTPTSNIGGTWGEDDDGNGDNSVWAGNQNQQAPGWNQGSGASANAGAASATAMWPATPGVGGVNANIPKKENEWGGAGGPGASSNWGDPREAMRANADTGAGPIDIRNIDPRDPRAPGSVDMRMMEQREMQGNVRGVTGRLNGSTDMWQHGGMGGHGGQVPGMNKTVGPGAAAVNNPHWPGSLVGRPKDIDMNKPGWGDASPPAARRPMGADDGTSLWGSQSRGPGGGVESNWKGVQDPRNSFVGRNPIGGGGGAGNAGPGFPPNRLPGGGGGMKPDGNTWGGLHPGGARNTWDDPHTPNWEDKSHLGGSGITPWNEAPNANPMWNKNKPSWPDNSDITNDWSQTNKLGNVSSEIIRSSKQFRILVESGFKKDDAEIALRTTNMNIDEAMELLQQQRNNSAIEPWHHGAGGGAFDHSPFPGNRYPGPQTMPFPPNNQKLPNSSGAGPGANLGGGLNNLPMQLNKHLPHQAGTPAFTQQAAAAAASQSGAGGQPSSHHLRNLVLQIQKAVQAGYLNHQILNQPLAPQTLQLLNSLLNTIQQLQYTQQSIQRNGGVNSIQAQMTMQKQKQQISQLQSQIAQQQSLYIKTQAAGGGSGGGGGGAGGLGGGNDFLRQNSASNMGMGVGNHNDTIVSLGDNLAGLGLKQEPTPYTSNTTSQQSRLNQWKLPSSALDNKAGEPDFSRAPGTTSKQSLPPTTPTSISSIGIHNDASTWSSGRNDAGGWPDSTIETENKDWPSSNQSPAFTDLVPEFQPGKPWKGTQKNIEDDPSITPGSVARNPLSISAAKEPDIFGSNTAKTSPNEILSSSTWSFNPSTTTQQNFSSTMPKLGAESSKTNSWSDSTSDLWAPSSIQKTTAGPPPGLGSSKNGNTPAVTSEPNDWIGWNSSSNTTNSSGGNGTWFSTWLLLKNLTAQIDGSTLRTLCVQHGPLQHFHLYLNHGLALCKYNSREEASKAQQALNNCVLSNTTICAESPSETEVQNILNHLGVPSGSQGNGGNGNGATGTAGANATTWRPPSQQSGPARTGSDSTWGSSDWPNTNSAINW</sequence>
<dbReference type="InterPro" id="IPR000504">
    <property type="entry name" value="RRM_dom"/>
</dbReference>
<feature type="region of interest" description="Disordered" evidence="6">
    <location>
        <begin position="703"/>
        <end position="849"/>
    </location>
</feature>
<organism evidence="8 9">
    <name type="scientific">Clunio marinus</name>
    <dbReference type="NCBI Taxonomy" id="568069"/>
    <lineage>
        <taxon>Eukaryota</taxon>
        <taxon>Metazoa</taxon>
        <taxon>Ecdysozoa</taxon>
        <taxon>Arthropoda</taxon>
        <taxon>Hexapoda</taxon>
        <taxon>Insecta</taxon>
        <taxon>Pterygota</taxon>
        <taxon>Neoptera</taxon>
        <taxon>Endopterygota</taxon>
        <taxon>Diptera</taxon>
        <taxon>Nematocera</taxon>
        <taxon>Chironomoidea</taxon>
        <taxon>Chironomidae</taxon>
        <taxon>Clunio</taxon>
    </lineage>
</organism>
<feature type="compositionally biased region" description="Low complexity" evidence="6">
    <location>
        <begin position="1348"/>
        <end position="1360"/>
    </location>
</feature>
<keyword evidence="3" id="KW-0694">RNA-binding</keyword>
<dbReference type="Gene3D" id="1.10.8.10">
    <property type="entry name" value="DNA helicase RuvA subunit, C-terminal domain"/>
    <property type="match status" value="1"/>
</dbReference>
<dbReference type="EMBL" id="CVRI01000048">
    <property type="protein sequence ID" value="CRK98868.1"/>
    <property type="molecule type" value="Genomic_DNA"/>
</dbReference>
<evidence type="ECO:0000256" key="2">
    <source>
        <dbReference type="ARBA" id="ARBA00022845"/>
    </source>
</evidence>
<feature type="compositionally biased region" description="Gly residues" evidence="6">
    <location>
        <begin position="1507"/>
        <end position="1518"/>
    </location>
</feature>
<name>A0A1J1IH48_9DIPT</name>
<keyword evidence="2" id="KW-0810">Translation regulation</keyword>
<comment type="similarity">
    <text evidence="1">Belongs to the GW182 family.</text>
</comment>
<protein>
    <submittedName>
        <fullName evidence="8">CLUMA_CG012013, isoform A</fullName>
    </submittedName>
</protein>
<feature type="region of interest" description="Disordered" evidence="6">
    <location>
        <begin position="925"/>
        <end position="1013"/>
    </location>
</feature>
<dbReference type="GO" id="GO:0003723">
    <property type="term" value="F:RNA binding"/>
    <property type="evidence" value="ECO:0007669"/>
    <property type="project" value="UniProtKB-KW"/>
</dbReference>
<feature type="coiled-coil region" evidence="5">
    <location>
        <begin position="1074"/>
        <end position="1101"/>
    </location>
</feature>
<keyword evidence="5" id="KW-0175">Coiled coil</keyword>
<feature type="region of interest" description="Disordered" evidence="6">
    <location>
        <begin position="1499"/>
        <end position="1559"/>
    </location>
</feature>
<evidence type="ECO:0000256" key="4">
    <source>
        <dbReference type="ARBA" id="ARBA00023158"/>
    </source>
</evidence>
<feature type="compositionally biased region" description="Gly residues" evidence="6">
    <location>
        <begin position="963"/>
        <end position="973"/>
    </location>
</feature>
<feature type="compositionally biased region" description="Polar residues" evidence="6">
    <location>
        <begin position="1528"/>
        <end position="1559"/>
    </location>
</feature>
<feature type="region of interest" description="Disordered" evidence="6">
    <location>
        <begin position="300"/>
        <end position="423"/>
    </location>
</feature>
<dbReference type="InterPro" id="IPR012677">
    <property type="entry name" value="Nucleotide-bd_a/b_plait_sf"/>
</dbReference>
<dbReference type="PANTHER" id="PTHR13020:SF25">
    <property type="entry name" value="PROTEIN GAWKY"/>
    <property type="match status" value="1"/>
</dbReference>
<proteinExistence type="inferred from homology"/>
<dbReference type="GO" id="GO:0005654">
    <property type="term" value="C:nucleoplasm"/>
    <property type="evidence" value="ECO:0007669"/>
    <property type="project" value="TreeGrafter"/>
</dbReference>
<feature type="compositionally biased region" description="Low complexity" evidence="6">
    <location>
        <begin position="301"/>
        <end position="380"/>
    </location>
</feature>
<reference evidence="8 9" key="1">
    <citation type="submission" date="2015-04" db="EMBL/GenBank/DDBJ databases">
        <authorList>
            <person name="Syromyatnikov M.Y."/>
            <person name="Popov V.N."/>
        </authorList>
    </citation>
    <scope>NUCLEOTIDE SEQUENCE [LARGE SCALE GENOMIC DNA]</scope>
</reference>
<evidence type="ECO:0000256" key="6">
    <source>
        <dbReference type="SAM" id="MobiDB-lite"/>
    </source>
</evidence>
<keyword evidence="4" id="KW-0943">RNA-mediated gene silencing</keyword>
<dbReference type="GO" id="GO:0035278">
    <property type="term" value="P:miRNA-mediated gene silencing by inhibition of translation"/>
    <property type="evidence" value="ECO:0007669"/>
    <property type="project" value="InterPro"/>
</dbReference>
<evidence type="ECO:0000313" key="8">
    <source>
        <dbReference type="EMBL" id="CRK98868.1"/>
    </source>
</evidence>
<dbReference type="CDD" id="cd12435">
    <property type="entry name" value="RRM_GW182_like"/>
    <property type="match status" value="1"/>
</dbReference>
<dbReference type="InterPro" id="IPR033503">
    <property type="entry name" value="GW182_RRM"/>
</dbReference>
<feature type="region of interest" description="Disordered" evidence="6">
    <location>
        <begin position="458"/>
        <end position="482"/>
    </location>
</feature>
<dbReference type="FunFam" id="3.30.70.330:FF:000011">
    <property type="entry name" value="trinucleotide repeat-containing gene 6A protein-like"/>
    <property type="match status" value="1"/>
</dbReference>
<feature type="compositionally biased region" description="Low complexity" evidence="6">
    <location>
        <begin position="556"/>
        <end position="570"/>
    </location>
</feature>
<dbReference type="InterPro" id="IPR015940">
    <property type="entry name" value="UBA"/>
</dbReference>
<keyword evidence="9" id="KW-1185">Reference proteome</keyword>
<dbReference type="PANTHER" id="PTHR13020">
    <property type="entry name" value="TRINUCLEOTIDE REPEAT-CONTAINING GENE 6"/>
    <property type="match status" value="1"/>
</dbReference>
<dbReference type="InterPro" id="IPR026805">
    <property type="entry name" value="GW182_M_dom"/>
</dbReference>
<feature type="compositionally biased region" description="Low complexity" evidence="6">
    <location>
        <begin position="118"/>
        <end position="140"/>
    </location>
</feature>